<sequence length="162" mass="17794">MVPIQPGPADNTVHPIATVSIRRRRSIRSKRRTAAAIVRVDVASWASEADASVGFKNHVMKQTQAMAAGRDAWSPKRCHAIASERRLSQRSARTTGSLHPPEQSQAIFASARWVGTVSELKRLSLSFVREADENECLQNGKFPSPSVIGEPVHAAQMQMLSR</sequence>
<evidence type="ECO:0000313" key="1">
    <source>
        <dbReference type="EMBL" id="CAD78953.1"/>
    </source>
</evidence>
<keyword evidence="2" id="KW-1185">Reference proteome</keyword>
<evidence type="ECO:0000313" key="2">
    <source>
        <dbReference type="Proteomes" id="UP000001025"/>
    </source>
</evidence>
<dbReference type="HOGENOM" id="CLU_1634058_0_0_0"/>
<dbReference type="InParanoid" id="Q7UET1"/>
<name>Q7UET1_RHOBA</name>
<reference evidence="1 2" key="1">
    <citation type="journal article" date="2003" name="Proc. Natl. Acad. Sci. U.S.A.">
        <title>Complete genome sequence of the marine planctomycete Pirellula sp. strain 1.</title>
        <authorList>
            <person name="Gloeckner F.O."/>
            <person name="Kube M."/>
            <person name="Bauer M."/>
            <person name="Teeling H."/>
            <person name="Lombardot T."/>
            <person name="Ludwig W."/>
            <person name="Gade D."/>
            <person name="Beck A."/>
            <person name="Borzym K."/>
            <person name="Heitmann K."/>
            <person name="Rabus R."/>
            <person name="Schlesner H."/>
            <person name="Amann R."/>
            <person name="Reinhardt R."/>
        </authorList>
    </citation>
    <scope>NUCLEOTIDE SEQUENCE [LARGE SCALE GENOMIC DNA]</scope>
    <source>
        <strain evidence="2">DSM 10527 / NCIMB 13988 / SH1</strain>
    </source>
</reference>
<proteinExistence type="predicted"/>
<dbReference type="EnsemblBacteria" id="CAD78953">
    <property type="protein sequence ID" value="CAD78953"/>
    <property type="gene ID" value="RB10576"/>
</dbReference>
<dbReference type="EMBL" id="BX294151">
    <property type="protein sequence ID" value="CAD78953.1"/>
    <property type="molecule type" value="Genomic_DNA"/>
</dbReference>
<organism evidence="1 2">
    <name type="scientific">Rhodopirellula baltica (strain DSM 10527 / NCIMB 13988 / SH1)</name>
    <dbReference type="NCBI Taxonomy" id="243090"/>
    <lineage>
        <taxon>Bacteria</taxon>
        <taxon>Pseudomonadati</taxon>
        <taxon>Planctomycetota</taxon>
        <taxon>Planctomycetia</taxon>
        <taxon>Pirellulales</taxon>
        <taxon>Pirellulaceae</taxon>
        <taxon>Rhodopirellula</taxon>
    </lineage>
</organism>
<accession>Q7UET1</accession>
<protein>
    <submittedName>
        <fullName evidence="1">Uncharacterized protein</fullName>
    </submittedName>
</protein>
<gene>
    <name evidence="1" type="ordered locus">RB10576</name>
</gene>
<dbReference type="Proteomes" id="UP000001025">
    <property type="component" value="Chromosome"/>
</dbReference>
<dbReference type="AlphaFoldDB" id="Q7UET1"/>
<dbReference type="KEGG" id="rba:RB10576"/>